<evidence type="ECO:0000313" key="7">
    <source>
        <dbReference type="Proteomes" id="UP001583186"/>
    </source>
</evidence>
<dbReference type="InterPro" id="IPR004827">
    <property type="entry name" value="bZIP"/>
</dbReference>
<reference evidence="6 7" key="1">
    <citation type="journal article" date="2024" name="IMA Fungus">
        <title>IMA Genome - F19 : A genome assembly and annotation guide to empower mycologists, including annotated draft genome sequences of Ceratocystis pirilliformis, Diaporthe australafricana, Fusarium ophioides, Paecilomyces lecythidis, and Sporothrix stenoceras.</title>
        <authorList>
            <person name="Aylward J."/>
            <person name="Wilson A.M."/>
            <person name="Visagie C.M."/>
            <person name="Spraker J."/>
            <person name="Barnes I."/>
            <person name="Buitendag C."/>
            <person name="Ceriani C."/>
            <person name="Del Mar Angel L."/>
            <person name="du Plessis D."/>
            <person name="Fuchs T."/>
            <person name="Gasser K."/>
            <person name="Kramer D."/>
            <person name="Li W."/>
            <person name="Munsamy K."/>
            <person name="Piso A."/>
            <person name="Price J.L."/>
            <person name="Sonnekus B."/>
            <person name="Thomas C."/>
            <person name="van der Nest A."/>
            <person name="van Dijk A."/>
            <person name="van Heerden A."/>
            <person name="van Vuuren N."/>
            <person name="Yilmaz N."/>
            <person name="Duong T.A."/>
            <person name="van der Merwe N.A."/>
            <person name="Wingfield M.J."/>
            <person name="Wingfield B.D."/>
        </authorList>
    </citation>
    <scope>NUCLEOTIDE SEQUENCE [LARGE SCALE GENOMIC DNA]</scope>
    <source>
        <strain evidence="6 7">CMW 5346</strain>
    </source>
</reference>
<keyword evidence="7" id="KW-1185">Reference proteome</keyword>
<dbReference type="InterPro" id="IPR050936">
    <property type="entry name" value="AP-1-like"/>
</dbReference>
<dbReference type="Pfam" id="PF08601">
    <property type="entry name" value="PAP1"/>
    <property type="match status" value="2"/>
</dbReference>
<dbReference type="SUPFAM" id="SSF111430">
    <property type="entry name" value="YAP1 redox domain"/>
    <property type="match status" value="1"/>
</dbReference>
<feature type="compositionally biased region" description="Polar residues" evidence="4">
    <location>
        <begin position="375"/>
        <end position="386"/>
    </location>
</feature>
<dbReference type="SUPFAM" id="SSF57959">
    <property type="entry name" value="Leucine zipper domain"/>
    <property type="match status" value="1"/>
</dbReference>
<feature type="compositionally biased region" description="Polar residues" evidence="4">
    <location>
        <begin position="277"/>
        <end position="295"/>
    </location>
</feature>
<dbReference type="PROSITE" id="PS00036">
    <property type="entry name" value="BZIP_BASIC"/>
    <property type="match status" value="1"/>
</dbReference>
<comment type="subcellular location">
    <subcellularLocation>
        <location evidence="2">Cytoplasm</location>
    </subcellularLocation>
    <subcellularLocation>
        <location evidence="1">Nucleus</location>
    </subcellularLocation>
</comment>
<feature type="compositionally biased region" description="Basic and acidic residues" evidence="4">
    <location>
        <begin position="164"/>
        <end position="173"/>
    </location>
</feature>
<feature type="region of interest" description="Disordered" evidence="4">
    <location>
        <begin position="22"/>
        <end position="51"/>
    </location>
</feature>
<dbReference type="PANTHER" id="PTHR40621">
    <property type="entry name" value="TRANSCRIPTION FACTOR KAPC-RELATED"/>
    <property type="match status" value="1"/>
</dbReference>
<gene>
    <name evidence="6" type="primary">YAP1</name>
    <name evidence="6" type="ORF">Sste5346_000634</name>
</gene>
<evidence type="ECO:0000256" key="3">
    <source>
        <dbReference type="ARBA" id="ARBA00023242"/>
    </source>
</evidence>
<evidence type="ECO:0000256" key="4">
    <source>
        <dbReference type="SAM" id="MobiDB-lite"/>
    </source>
</evidence>
<dbReference type="Gene3D" id="1.20.5.170">
    <property type="match status" value="1"/>
</dbReference>
<dbReference type="InterPro" id="IPR046347">
    <property type="entry name" value="bZIP_sf"/>
</dbReference>
<feature type="compositionally biased region" description="Basic and acidic residues" evidence="4">
    <location>
        <begin position="126"/>
        <end position="138"/>
    </location>
</feature>
<keyword evidence="6" id="KW-0238">DNA-binding</keyword>
<dbReference type="CDD" id="cd14688">
    <property type="entry name" value="bZIP_YAP"/>
    <property type="match status" value="1"/>
</dbReference>
<comment type="caution">
    <text evidence="6">The sequence shown here is derived from an EMBL/GenBank/DDBJ whole genome shotgun (WGS) entry which is preliminary data.</text>
</comment>
<dbReference type="InterPro" id="IPR013910">
    <property type="entry name" value="TF_PAP1"/>
</dbReference>
<feature type="region of interest" description="Disordered" evidence="4">
    <location>
        <begin position="277"/>
        <end position="320"/>
    </location>
</feature>
<dbReference type="PANTHER" id="PTHR40621:SF6">
    <property type="entry name" value="AP-1-LIKE TRANSCRIPTION FACTOR YAP1-RELATED"/>
    <property type="match status" value="1"/>
</dbReference>
<evidence type="ECO:0000259" key="5">
    <source>
        <dbReference type="PROSITE" id="PS50217"/>
    </source>
</evidence>
<organism evidence="6 7">
    <name type="scientific">Sporothrix stenoceras</name>
    <dbReference type="NCBI Taxonomy" id="5173"/>
    <lineage>
        <taxon>Eukaryota</taxon>
        <taxon>Fungi</taxon>
        <taxon>Dikarya</taxon>
        <taxon>Ascomycota</taxon>
        <taxon>Pezizomycotina</taxon>
        <taxon>Sordariomycetes</taxon>
        <taxon>Sordariomycetidae</taxon>
        <taxon>Ophiostomatales</taxon>
        <taxon>Ophiostomataceae</taxon>
        <taxon>Sporothrix</taxon>
    </lineage>
</organism>
<evidence type="ECO:0000256" key="1">
    <source>
        <dbReference type="ARBA" id="ARBA00004123"/>
    </source>
</evidence>
<evidence type="ECO:0000313" key="6">
    <source>
        <dbReference type="EMBL" id="KAL1903348.1"/>
    </source>
</evidence>
<dbReference type="EMBL" id="JAWCUI010000002">
    <property type="protein sequence ID" value="KAL1903348.1"/>
    <property type="molecule type" value="Genomic_DNA"/>
</dbReference>
<dbReference type="Gene3D" id="1.10.238.100">
    <property type="entry name" value="YAP1 redox domain. Chain B"/>
    <property type="match status" value="1"/>
</dbReference>
<accession>A0ABR3ZRP2</accession>
<feature type="region of interest" description="Disordered" evidence="4">
    <location>
        <begin position="86"/>
        <end position="173"/>
    </location>
</feature>
<sequence>MASNQNFLLTPQQQELLFAALNANRPGGGSSGVSPNSAAVTETPATTKPTDLINSIADSSFLDYDYSFDGADTSLDFSLEGDRSAFIDNDDADGDDAKTDSAPSNADNDSPDKRSHPDDEDEDDSSSAKRHEGTEKVPKKPGRKPLTSEPSSKRKAQNRAAQRAFRERKEKHLKDLETKVAELEKASETANSENGVLRAQVEKMTVELSEYKKRMELLSRSRSTYTHGGQQVFGNPIFNNINDVNFQFEFPKFGQLPGPASSNGTTAVNTNINGNSPALSTYKRGSSFDTLNSPSPKELPGLSTAATSNANSPSESINGLKKMTTKDDLSKLSNVFTPPLTNGNVANTSRSSMDSASTSSPSSSTHTNTAPSSSCGTSPEPYTQSPMGFKPVDTLTTIGEEQASMFANTNTTTQQDFSQFANVDINDMNWLGNQTNFRFDPQLFGDYREPQENILSSGGFDDSFFNDALEIDFTTPFNMAPSPIVPGAKGSLIAQIDAAKEGEFASSSIAGTANAPPVPTLSATGSMLTCNKIWERLQNCPKVQNGDFDLDGLCSDLQKKAKCSGSGAVVDEKDFKFVMNKYLDKDGESDCTKDLLADVVKAPVA</sequence>
<feature type="region of interest" description="Disordered" evidence="4">
    <location>
        <begin position="333"/>
        <end position="392"/>
    </location>
</feature>
<feature type="compositionally biased region" description="Polar residues" evidence="4">
    <location>
        <begin position="333"/>
        <end position="347"/>
    </location>
</feature>
<evidence type="ECO:0000256" key="2">
    <source>
        <dbReference type="ARBA" id="ARBA00004496"/>
    </source>
</evidence>
<feature type="compositionally biased region" description="Low complexity" evidence="4">
    <location>
        <begin position="348"/>
        <end position="374"/>
    </location>
</feature>
<dbReference type="PROSITE" id="PS50217">
    <property type="entry name" value="BZIP"/>
    <property type="match status" value="1"/>
</dbReference>
<keyword evidence="3" id="KW-0539">Nucleus</keyword>
<dbReference type="InterPro" id="IPR023167">
    <property type="entry name" value="Yap1_redox_dom_sf"/>
</dbReference>
<feature type="domain" description="BZIP" evidence="5">
    <location>
        <begin position="148"/>
        <end position="211"/>
    </location>
</feature>
<dbReference type="GO" id="GO:0003677">
    <property type="term" value="F:DNA binding"/>
    <property type="evidence" value="ECO:0007669"/>
    <property type="project" value="UniProtKB-KW"/>
</dbReference>
<dbReference type="Pfam" id="PF00170">
    <property type="entry name" value="bZIP_1"/>
    <property type="match status" value="1"/>
</dbReference>
<proteinExistence type="predicted"/>
<dbReference type="Proteomes" id="UP001583186">
    <property type="component" value="Unassembled WGS sequence"/>
</dbReference>
<dbReference type="SMART" id="SM00338">
    <property type="entry name" value="BRLZ"/>
    <property type="match status" value="1"/>
</dbReference>
<protein>
    <submittedName>
        <fullName evidence="6">DNA-binding transcription factor yap1</fullName>
    </submittedName>
</protein>
<feature type="compositionally biased region" description="Low complexity" evidence="4">
    <location>
        <begin position="303"/>
        <end position="312"/>
    </location>
</feature>
<name>A0ABR3ZRP2_9PEZI</name>